<evidence type="ECO:0008006" key="5">
    <source>
        <dbReference type="Google" id="ProtNLM"/>
    </source>
</evidence>
<reference evidence="3 4" key="1">
    <citation type="submission" date="2015-03" db="EMBL/GenBank/DDBJ databases">
        <authorList>
            <person name="Murphy D."/>
        </authorList>
    </citation>
    <scope>NUCLEOTIDE SEQUENCE [LARGE SCALE GENOMIC DNA]</scope>
    <source>
        <strain evidence="3 4">KMM 520</strain>
    </source>
</reference>
<evidence type="ECO:0000256" key="2">
    <source>
        <dbReference type="SAM" id="Phobius"/>
    </source>
</evidence>
<keyword evidence="2" id="KW-0472">Membrane</keyword>
<accession>A0A0U2X083</accession>
<feature type="region of interest" description="Disordered" evidence="1">
    <location>
        <begin position="1"/>
        <end position="26"/>
    </location>
</feature>
<keyword evidence="2" id="KW-1133">Transmembrane helix</keyword>
<dbReference type="PATRIC" id="fig|1315283.4.peg.2643"/>
<feature type="transmembrane region" description="Helical" evidence="2">
    <location>
        <begin position="68"/>
        <end position="98"/>
    </location>
</feature>
<proteinExistence type="predicted"/>
<sequence>MNNPQTTATKDGDAQNQTAQGASQKEDWQDHIAKLLAYSEQIKDDYKTQGKLTKQLAKAEWHLSLRSLALITILLGCFASGLILLWIVLLGAIGFGIYELFSSVWLSIAIATLLQVIGLIWLWKSAIYLSNKIGFSKTLRSLKQLFNLNSG</sequence>
<protein>
    <recommendedName>
        <fullName evidence="5">Orphan protein</fullName>
    </recommendedName>
</protein>
<dbReference type="AlphaFoldDB" id="A0A0U2X083"/>
<dbReference type="RefSeq" id="WP_058374126.1">
    <property type="nucleotide sequence ID" value="NZ_CP011034.1"/>
</dbReference>
<evidence type="ECO:0000256" key="1">
    <source>
        <dbReference type="SAM" id="MobiDB-lite"/>
    </source>
</evidence>
<feature type="compositionally biased region" description="Polar residues" evidence="1">
    <location>
        <begin position="1"/>
        <end position="23"/>
    </location>
</feature>
<keyword evidence="2" id="KW-0812">Transmembrane</keyword>
<name>A0A0U2X083_9GAMM</name>
<gene>
    <name evidence="3" type="ORF">PTRA_a3032</name>
</gene>
<dbReference type="Proteomes" id="UP000065261">
    <property type="component" value="Chromosome I"/>
</dbReference>
<dbReference type="OrthoDB" id="6313091at2"/>
<evidence type="ECO:0000313" key="4">
    <source>
        <dbReference type="Proteomes" id="UP000065261"/>
    </source>
</evidence>
<dbReference type="KEGG" id="ptn:PTRA_a3032"/>
<feature type="transmembrane region" description="Helical" evidence="2">
    <location>
        <begin position="104"/>
        <end position="123"/>
    </location>
</feature>
<evidence type="ECO:0000313" key="3">
    <source>
        <dbReference type="EMBL" id="ALS34056.1"/>
    </source>
</evidence>
<dbReference type="EMBL" id="CP011034">
    <property type="protein sequence ID" value="ALS34056.1"/>
    <property type="molecule type" value="Genomic_DNA"/>
</dbReference>
<organism evidence="3">
    <name type="scientific">Pseudoalteromonas translucida KMM 520</name>
    <dbReference type="NCBI Taxonomy" id="1315283"/>
    <lineage>
        <taxon>Bacteria</taxon>
        <taxon>Pseudomonadati</taxon>
        <taxon>Pseudomonadota</taxon>
        <taxon>Gammaproteobacteria</taxon>
        <taxon>Alteromonadales</taxon>
        <taxon>Pseudoalteromonadaceae</taxon>
        <taxon>Pseudoalteromonas</taxon>
    </lineage>
</organism>